<comment type="caution">
    <text evidence="1">The sequence shown here is derived from an EMBL/GenBank/DDBJ whole genome shotgun (WGS) entry which is preliminary data.</text>
</comment>
<reference evidence="2" key="1">
    <citation type="journal article" date="2019" name="Int. J. Syst. Evol. Microbiol.">
        <title>The Global Catalogue of Microorganisms (GCM) 10K type strain sequencing project: providing services to taxonomists for standard genome sequencing and annotation.</title>
        <authorList>
            <consortium name="The Broad Institute Genomics Platform"/>
            <consortium name="The Broad Institute Genome Sequencing Center for Infectious Disease"/>
            <person name="Wu L."/>
            <person name="Ma J."/>
        </authorList>
    </citation>
    <scope>NUCLEOTIDE SEQUENCE [LARGE SCALE GENOMIC DNA]</scope>
    <source>
        <strain evidence="2">KCTC 52449</strain>
    </source>
</reference>
<organism evidence="1 2">
    <name type="scientific">Alteromonas oceani</name>
    <dbReference type="NCBI Taxonomy" id="2071609"/>
    <lineage>
        <taxon>Bacteria</taxon>
        <taxon>Pseudomonadati</taxon>
        <taxon>Pseudomonadota</taxon>
        <taxon>Gammaproteobacteria</taxon>
        <taxon>Alteromonadales</taxon>
        <taxon>Alteromonadaceae</taxon>
        <taxon>Alteromonas/Salinimonas group</taxon>
        <taxon>Alteromonas</taxon>
    </lineage>
</organism>
<gene>
    <name evidence="1" type="ORF">ACFOEW_06590</name>
</gene>
<protein>
    <recommendedName>
        <fullName evidence="3">Phosphate ABC transporter substrate-binding protein</fullName>
    </recommendedName>
</protein>
<dbReference type="Proteomes" id="UP001595477">
    <property type="component" value="Unassembled WGS sequence"/>
</dbReference>
<evidence type="ECO:0008006" key="3">
    <source>
        <dbReference type="Google" id="ProtNLM"/>
    </source>
</evidence>
<keyword evidence="2" id="KW-1185">Reference proteome</keyword>
<accession>A0ABV7JU54</accession>
<proteinExistence type="predicted"/>
<dbReference type="SUPFAM" id="SSF53850">
    <property type="entry name" value="Periplasmic binding protein-like II"/>
    <property type="match status" value="1"/>
</dbReference>
<evidence type="ECO:0000313" key="2">
    <source>
        <dbReference type="Proteomes" id="UP001595477"/>
    </source>
</evidence>
<dbReference type="RefSeq" id="WP_123325689.1">
    <property type="nucleotide sequence ID" value="NZ_JBHRSX010000014.1"/>
</dbReference>
<name>A0ABV7JU54_9ALTE</name>
<dbReference type="Gene3D" id="3.40.190.10">
    <property type="entry name" value="Periplasmic binding protein-like II"/>
    <property type="match status" value="1"/>
</dbReference>
<evidence type="ECO:0000313" key="1">
    <source>
        <dbReference type="EMBL" id="MFC3201483.1"/>
    </source>
</evidence>
<sequence>MSDGANASEAALAVVVAKDSKIESISKRELVDVYMGRFDVLESGQVVQPVDYENGSVFRGLFYRTLVNKNERQINAYWSRLIFSGRAKPPLQVSSPEQSLAYLRRNQSALAYMPVERVSEEMKIVLILE</sequence>
<dbReference type="EMBL" id="JBHRSX010000014">
    <property type="protein sequence ID" value="MFC3201483.1"/>
    <property type="molecule type" value="Genomic_DNA"/>
</dbReference>